<keyword evidence="2" id="KW-0472">Membrane</keyword>
<sequence>MNSTDKSPAINVNITDSAGSQLISLILVWGLFGLLVAQVYIFFTAFPADKAPYKFMVYLLFILEVIQTALTTHDAYRAFVLDFGDPVSLETVRTAWFSVPVATGMIGFIAQIFYAHRIWKISGSNILSGVIIMFAITQLGSALAEGVKAYQAQYFFVLRAKVLPVTVVWLLSTVICDVLIAVVMTFFLLKFKRELHHTSFPISKLVSLSVETGVATAAVATATGILFVVRRSSLSFNIPAYTLGKLYSNSLLRMLNSRILIGNNAGEPLPSNAPEITTLPLSFDHGPTPRSFVMHFGDVEVLEGVGLMWLTTPMLSGLVGWIAELFYAWRIHKISRNPRATVAVGILSFIQLGAGIAEGMRAHSANTLPHLRWRHTFAAIPLSTVLWILAIIVCDVVIALVMTYYLVKLRKEFHYDSSHFIRKLLTLSVETGSATGSPPASHTVLFFGRPQSESFHIPSFTISKMYSNPLLRVLNSRCWTGSSEEVISLSSLAHVTSTSRLETRSLADQPSSSRAHPGKREDGTVVDP</sequence>
<reference evidence="4" key="1">
    <citation type="submission" date="2022-07" db="EMBL/GenBank/DDBJ databases">
        <title>Genome Sequence of Leucocoprinus birnbaumii.</title>
        <authorList>
            <person name="Buettner E."/>
        </authorList>
    </citation>
    <scope>NUCLEOTIDE SEQUENCE</scope>
    <source>
        <strain evidence="4">VT141</strain>
    </source>
</reference>
<comment type="caution">
    <text evidence="4">The sequence shown here is derived from an EMBL/GenBank/DDBJ whole genome shotgun (WGS) entry which is preliminary data.</text>
</comment>
<proteinExistence type="predicted"/>
<feature type="transmembrane region" description="Helical" evidence="2">
    <location>
        <begin position="167"/>
        <end position="189"/>
    </location>
</feature>
<dbReference type="EMBL" id="JANIEX010000183">
    <property type="protein sequence ID" value="KAJ3571476.1"/>
    <property type="molecule type" value="Genomic_DNA"/>
</dbReference>
<keyword evidence="5" id="KW-1185">Reference proteome</keyword>
<feature type="transmembrane region" description="Helical" evidence="2">
    <location>
        <begin position="96"/>
        <end position="114"/>
    </location>
</feature>
<feature type="transmembrane region" description="Helical" evidence="2">
    <location>
        <begin position="55"/>
        <end position="76"/>
    </location>
</feature>
<dbReference type="PANTHER" id="PTHR40465:SF1">
    <property type="entry name" value="DUF6534 DOMAIN-CONTAINING PROTEIN"/>
    <property type="match status" value="1"/>
</dbReference>
<evidence type="ECO:0000259" key="3">
    <source>
        <dbReference type="Pfam" id="PF20152"/>
    </source>
</evidence>
<evidence type="ECO:0000256" key="1">
    <source>
        <dbReference type="SAM" id="MobiDB-lite"/>
    </source>
</evidence>
<protein>
    <recommendedName>
        <fullName evidence="3">DUF6534 domain-containing protein</fullName>
    </recommendedName>
</protein>
<evidence type="ECO:0000256" key="2">
    <source>
        <dbReference type="SAM" id="Phobius"/>
    </source>
</evidence>
<organism evidence="4 5">
    <name type="scientific">Leucocoprinus birnbaumii</name>
    <dbReference type="NCBI Taxonomy" id="56174"/>
    <lineage>
        <taxon>Eukaryota</taxon>
        <taxon>Fungi</taxon>
        <taxon>Dikarya</taxon>
        <taxon>Basidiomycota</taxon>
        <taxon>Agaricomycotina</taxon>
        <taxon>Agaricomycetes</taxon>
        <taxon>Agaricomycetidae</taxon>
        <taxon>Agaricales</taxon>
        <taxon>Agaricineae</taxon>
        <taxon>Agaricaceae</taxon>
        <taxon>Leucocoprinus</taxon>
    </lineage>
</organism>
<gene>
    <name evidence="4" type="ORF">NP233_g3727</name>
</gene>
<feature type="transmembrane region" description="Helical" evidence="2">
    <location>
        <begin position="210"/>
        <end position="229"/>
    </location>
</feature>
<evidence type="ECO:0000313" key="4">
    <source>
        <dbReference type="EMBL" id="KAJ3571476.1"/>
    </source>
</evidence>
<feature type="transmembrane region" description="Helical" evidence="2">
    <location>
        <begin position="126"/>
        <end position="147"/>
    </location>
</feature>
<accession>A0AAD5YSJ6</accession>
<dbReference type="InterPro" id="IPR045339">
    <property type="entry name" value="DUF6534"/>
</dbReference>
<feature type="domain" description="DUF6534" evidence="3">
    <location>
        <begin position="173"/>
        <end position="258"/>
    </location>
</feature>
<feature type="compositionally biased region" description="Basic and acidic residues" evidence="1">
    <location>
        <begin position="518"/>
        <end position="528"/>
    </location>
</feature>
<feature type="domain" description="DUF6534" evidence="3">
    <location>
        <begin position="392"/>
        <end position="477"/>
    </location>
</feature>
<keyword evidence="2" id="KW-0812">Transmembrane</keyword>
<feature type="region of interest" description="Disordered" evidence="1">
    <location>
        <begin position="500"/>
        <end position="528"/>
    </location>
</feature>
<feature type="compositionally biased region" description="Polar residues" evidence="1">
    <location>
        <begin position="500"/>
        <end position="514"/>
    </location>
</feature>
<feature type="transmembrane region" description="Helical" evidence="2">
    <location>
        <begin position="22"/>
        <end position="43"/>
    </location>
</feature>
<dbReference type="PANTHER" id="PTHR40465">
    <property type="entry name" value="CHROMOSOME 1, WHOLE GENOME SHOTGUN SEQUENCE"/>
    <property type="match status" value="1"/>
</dbReference>
<dbReference type="Pfam" id="PF20152">
    <property type="entry name" value="DUF6534"/>
    <property type="match status" value="2"/>
</dbReference>
<name>A0AAD5YSJ6_9AGAR</name>
<dbReference type="Proteomes" id="UP001213000">
    <property type="component" value="Unassembled WGS sequence"/>
</dbReference>
<feature type="transmembrane region" description="Helical" evidence="2">
    <location>
        <begin position="377"/>
        <end position="407"/>
    </location>
</feature>
<keyword evidence="2" id="KW-1133">Transmembrane helix</keyword>
<feature type="transmembrane region" description="Helical" evidence="2">
    <location>
        <begin position="340"/>
        <end position="357"/>
    </location>
</feature>
<dbReference type="AlphaFoldDB" id="A0AAD5YSJ6"/>
<feature type="transmembrane region" description="Helical" evidence="2">
    <location>
        <begin position="307"/>
        <end position="328"/>
    </location>
</feature>
<evidence type="ECO:0000313" key="5">
    <source>
        <dbReference type="Proteomes" id="UP001213000"/>
    </source>
</evidence>